<dbReference type="SMART" id="SM00044">
    <property type="entry name" value="CYCc"/>
    <property type="match status" value="1"/>
</dbReference>
<dbReference type="GO" id="GO:0006171">
    <property type="term" value="P:cAMP biosynthetic process"/>
    <property type="evidence" value="ECO:0007669"/>
    <property type="project" value="TreeGrafter"/>
</dbReference>
<dbReference type="InterPro" id="IPR029787">
    <property type="entry name" value="Nucleotide_cyclase"/>
</dbReference>
<dbReference type="CDD" id="cd07302">
    <property type="entry name" value="CHD"/>
    <property type="match status" value="1"/>
</dbReference>
<feature type="transmembrane region" description="Helical" evidence="8">
    <location>
        <begin position="228"/>
        <end position="248"/>
    </location>
</feature>
<evidence type="ECO:0000256" key="2">
    <source>
        <dbReference type="ARBA" id="ARBA00005381"/>
    </source>
</evidence>
<keyword evidence="12" id="KW-1185">Reference proteome</keyword>
<evidence type="ECO:0000256" key="5">
    <source>
        <dbReference type="ARBA" id="ARBA00022989"/>
    </source>
</evidence>
<dbReference type="CDD" id="cd06225">
    <property type="entry name" value="HAMP"/>
    <property type="match status" value="1"/>
</dbReference>
<keyword evidence="5 8" id="KW-1133">Transmembrane helix</keyword>
<evidence type="ECO:0000259" key="10">
    <source>
        <dbReference type="PROSITE" id="PS50885"/>
    </source>
</evidence>
<dbReference type="Pfam" id="PF00672">
    <property type="entry name" value="HAMP"/>
    <property type="match status" value="1"/>
</dbReference>
<dbReference type="PROSITE" id="PS50125">
    <property type="entry name" value="GUANYLATE_CYCLASE_2"/>
    <property type="match status" value="1"/>
</dbReference>
<dbReference type="InterPro" id="IPR001054">
    <property type="entry name" value="A/G_cyclase"/>
</dbReference>
<evidence type="ECO:0000256" key="6">
    <source>
        <dbReference type="ARBA" id="ARBA00023136"/>
    </source>
</evidence>
<dbReference type="SUPFAM" id="SSF55073">
    <property type="entry name" value="Nucleotide cyclase"/>
    <property type="match status" value="1"/>
</dbReference>
<evidence type="ECO:0000256" key="8">
    <source>
        <dbReference type="SAM" id="Phobius"/>
    </source>
</evidence>
<organism evidence="11 12">
    <name type="scientific">Mycolicibacter hiberniae</name>
    <dbReference type="NCBI Taxonomy" id="29314"/>
    <lineage>
        <taxon>Bacteria</taxon>
        <taxon>Bacillati</taxon>
        <taxon>Actinomycetota</taxon>
        <taxon>Actinomycetes</taxon>
        <taxon>Mycobacteriales</taxon>
        <taxon>Mycobacteriaceae</taxon>
        <taxon>Mycolicibacter</taxon>
    </lineage>
</organism>
<evidence type="ECO:0000256" key="1">
    <source>
        <dbReference type="ARBA" id="ARBA00004651"/>
    </source>
</evidence>
<evidence type="ECO:0000259" key="9">
    <source>
        <dbReference type="PROSITE" id="PS50125"/>
    </source>
</evidence>
<dbReference type="InterPro" id="IPR050697">
    <property type="entry name" value="Adenylyl/Guanylyl_Cyclase_3/4"/>
</dbReference>
<feature type="transmembrane region" description="Helical" evidence="8">
    <location>
        <begin position="68"/>
        <end position="94"/>
    </location>
</feature>
<feature type="domain" description="HAMP" evidence="10">
    <location>
        <begin position="250"/>
        <end position="302"/>
    </location>
</feature>
<evidence type="ECO:0000313" key="12">
    <source>
        <dbReference type="Proteomes" id="UP000467260"/>
    </source>
</evidence>
<dbReference type="PANTHER" id="PTHR43081">
    <property type="entry name" value="ADENYLATE CYCLASE, TERMINAL-DIFFERENTIATION SPECIFIC-RELATED"/>
    <property type="match status" value="1"/>
</dbReference>
<evidence type="ECO:0000256" key="4">
    <source>
        <dbReference type="ARBA" id="ARBA00022692"/>
    </source>
</evidence>
<feature type="domain" description="Guanylate cyclase" evidence="9">
    <location>
        <begin position="334"/>
        <end position="457"/>
    </location>
</feature>
<dbReference type="Gene3D" id="6.10.340.10">
    <property type="match status" value="1"/>
</dbReference>
<comment type="subcellular location">
    <subcellularLocation>
        <location evidence="1">Cell membrane</location>
        <topology evidence="1">Multi-pass membrane protein</topology>
    </subcellularLocation>
</comment>
<dbReference type="Pfam" id="PF00211">
    <property type="entry name" value="Guanylate_cyc"/>
    <property type="match status" value="1"/>
</dbReference>
<gene>
    <name evidence="11" type="ORF">MHIB_24430</name>
</gene>
<dbReference type="InterPro" id="IPR003660">
    <property type="entry name" value="HAMP_dom"/>
</dbReference>
<proteinExistence type="inferred from homology"/>
<reference evidence="11 12" key="1">
    <citation type="journal article" date="2019" name="Emerg. Microbes Infect.">
        <title>Comprehensive subspecies identification of 175 nontuberculous mycobacteria species based on 7547 genomic profiles.</title>
        <authorList>
            <person name="Matsumoto Y."/>
            <person name="Kinjo T."/>
            <person name="Motooka D."/>
            <person name="Nabeya D."/>
            <person name="Jung N."/>
            <person name="Uechi K."/>
            <person name="Horii T."/>
            <person name="Iida T."/>
            <person name="Fujita J."/>
            <person name="Nakamura S."/>
        </authorList>
    </citation>
    <scope>NUCLEOTIDE SEQUENCE [LARGE SCALE GENOMIC DNA]</scope>
    <source>
        <strain evidence="11 12">JCM 13571</strain>
    </source>
</reference>
<dbReference type="Proteomes" id="UP000467260">
    <property type="component" value="Chromosome"/>
</dbReference>
<dbReference type="AlphaFoldDB" id="A0A7I7X498"/>
<keyword evidence="4 8" id="KW-0812">Transmembrane</keyword>
<dbReference type="EMBL" id="AP022609">
    <property type="protein sequence ID" value="BBZ24025.1"/>
    <property type="molecule type" value="Genomic_DNA"/>
</dbReference>
<feature type="transmembrane region" description="Helical" evidence="8">
    <location>
        <begin position="26"/>
        <end position="48"/>
    </location>
</feature>
<dbReference type="GO" id="GO:0005886">
    <property type="term" value="C:plasma membrane"/>
    <property type="evidence" value="ECO:0007669"/>
    <property type="project" value="UniProtKB-SubCell"/>
</dbReference>
<keyword evidence="3" id="KW-1003">Cell membrane</keyword>
<feature type="transmembrane region" description="Helical" evidence="8">
    <location>
        <begin position="139"/>
        <end position="163"/>
    </location>
</feature>
<name>A0A7I7X498_9MYCO</name>
<dbReference type="PROSITE" id="PS50885">
    <property type="entry name" value="HAMP"/>
    <property type="match status" value="1"/>
</dbReference>
<dbReference type="Gene3D" id="3.30.70.1230">
    <property type="entry name" value="Nucleotide cyclase"/>
    <property type="match status" value="1"/>
</dbReference>
<protein>
    <submittedName>
        <fullName evidence="11">Putative adenylate cyclase</fullName>
    </submittedName>
</protein>
<keyword evidence="6 8" id="KW-0472">Membrane</keyword>
<comment type="similarity">
    <text evidence="2">Belongs to the adenylyl cyclase class-3 family.</text>
</comment>
<feature type="region of interest" description="Disordered" evidence="7">
    <location>
        <begin position="478"/>
        <end position="527"/>
    </location>
</feature>
<dbReference type="GO" id="GO:0035556">
    <property type="term" value="P:intracellular signal transduction"/>
    <property type="evidence" value="ECO:0007669"/>
    <property type="project" value="InterPro"/>
</dbReference>
<accession>A0A7I7X498</accession>
<dbReference type="KEGG" id="mhib:MHIB_24430"/>
<dbReference type="SMART" id="SM00304">
    <property type="entry name" value="HAMP"/>
    <property type="match status" value="1"/>
</dbReference>
<dbReference type="GO" id="GO:0004016">
    <property type="term" value="F:adenylate cyclase activity"/>
    <property type="evidence" value="ECO:0007669"/>
    <property type="project" value="UniProtKB-ARBA"/>
</dbReference>
<feature type="transmembrane region" description="Helical" evidence="8">
    <location>
        <begin position="188"/>
        <end position="212"/>
    </location>
</feature>
<evidence type="ECO:0000313" key="11">
    <source>
        <dbReference type="EMBL" id="BBZ24025.1"/>
    </source>
</evidence>
<evidence type="ECO:0000256" key="3">
    <source>
        <dbReference type="ARBA" id="ARBA00022475"/>
    </source>
</evidence>
<dbReference type="SUPFAM" id="SSF158472">
    <property type="entry name" value="HAMP domain-like"/>
    <property type="match status" value="1"/>
</dbReference>
<feature type="transmembrane region" description="Helical" evidence="8">
    <location>
        <begin position="115"/>
        <end position="133"/>
    </location>
</feature>
<evidence type="ECO:0000256" key="7">
    <source>
        <dbReference type="SAM" id="MobiDB-lite"/>
    </source>
</evidence>
<sequence>MGSTAMTTAGSGAGARPRTPVRVRDYAAGLAFAHLLTSAEAIAVVVSLHGETPLTDTTLLSWPNVVPVVVLVSLGTLSVIALGSASIAPSLRWYSAGVQPDREQRRFAGNLLRRQSAIVLGTWLIGGIVGLAASRSQNAGLLALLATIIVFGGAASVSTSMLFTQRTLRPIVAAAWHGSHVRATAPGVLARLVTMWFVTCALPSAAIIALIVCRRMGWIIDPESSVEIPVLVLCVVAVLLGVRAMILVSRSISDPVGEVVNAMARVERGEMTTSVGVYEQSEIGRLQTGFNRMVAGLAERDRLQDLFGRHVGSDVARLAVEQELALSGCVQEAAILFIDLVGSTELAATHPPEEVAEVLNDFFRIVVDEVDAQRGSINKFQGDAALAVFGAPVPSDGAAGAALATARTLIARLRRLPLVDFGIGVSAGPVFAGNIGSENRYEYTVVGDAVNEAARLADRAKAVAARVLCSATALERADEAERSRWTHHGSATLRGRAQPTEMSTPAPEPAADGEWAGTRVSDSENGL</sequence>
<dbReference type="PANTHER" id="PTHR43081:SF17">
    <property type="entry name" value="BLL5647 PROTEIN"/>
    <property type="match status" value="1"/>
</dbReference>